<keyword evidence="6" id="KW-1185">Reference proteome</keyword>
<dbReference type="Pfam" id="PF10498">
    <property type="entry name" value="IFT57"/>
    <property type="match status" value="2"/>
</dbReference>
<protein>
    <submittedName>
        <fullName evidence="7">Intraflagellar transport protein 57 homolog</fullName>
    </submittedName>
</protein>
<dbReference type="PANTHER" id="PTHR16011">
    <property type="entry name" value="IFT57/HIPPI"/>
    <property type="match status" value="1"/>
</dbReference>
<dbReference type="GO" id="GO:1905515">
    <property type="term" value="P:non-motile cilium assembly"/>
    <property type="evidence" value="ECO:0007669"/>
    <property type="project" value="TreeGrafter"/>
</dbReference>
<dbReference type="WBParaSite" id="ACRNAN_scaffold12458.g23431.t1">
    <property type="protein sequence ID" value="ACRNAN_scaffold12458.g23431.t1"/>
    <property type="gene ID" value="ACRNAN_scaffold12458.g23431"/>
</dbReference>
<dbReference type="Proteomes" id="UP000887540">
    <property type="component" value="Unplaced"/>
</dbReference>
<dbReference type="InterPro" id="IPR019530">
    <property type="entry name" value="Intra-flagellar_transport_57"/>
</dbReference>
<dbReference type="GO" id="GO:0030992">
    <property type="term" value="C:intraciliary transport particle B"/>
    <property type="evidence" value="ECO:0007669"/>
    <property type="project" value="TreeGrafter"/>
</dbReference>
<keyword evidence="4" id="KW-0966">Cell projection</keyword>
<sequence length="348" mass="39879">MGISNLEMPQEFDDPNTLISNIVREIKLLEIPFDYSQNKLKSGAGEACLYVLDVLSKRALEESGFVFQKLRPIETQEEPDDNEENLQADEAEITADQFDDDVQSAADYDDDTGVLVDMQAVGSDIPEVETDKQLQGIIHTKIEPTSFKQEVERVTPQLKITLRADAKDWRMHMDQIQKNQAGVKNEFENVRPYLDNTPRIGECTWIRFKKIKLESRMKITRTFDRIEARERHINQQLESLLNQYRQQQDRLAEATERYREAGGGVVSRTETLQRISEEIDQIKQQIEEQGAKNVDGAPILKIKQAIAKMEQNILTMTVQIAVIEQSLLQSQLSDRAIASVDFMPGDYM</sequence>
<evidence type="ECO:0000256" key="1">
    <source>
        <dbReference type="ARBA" id="ARBA00004138"/>
    </source>
</evidence>
<evidence type="ECO:0000313" key="7">
    <source>
        <dbReference type="WBParaSite" id="ACRNAN_scaffold12458.g23431.t1"/>
    </source>
</evidence>
<dbReference type="GO" id="GO:0042073">
    <property type="term" value="P:intraciliary transport"/>
    <property type="evidence" value="ECO:0007669"/>
    <property type="project" value="TreeGrafter"/>
</dbReference>
<evidence type="ECO:0000256" key="5">
    <source>
        <dbReference type="SAM" id="Coils"/>
    </source>
</evidence>
<name>A0A914CP53_9BILA</name>
<reference evidence="7" key="1">
    <citation type="submission" date="2022-11" db="UniProtKB">
        <authorList>
            <consortium name="WormBaseParasite"/>
        </authorList>
    </citation>
    <scope>IDENTIFICATION</scope>
</reference>
<evidence type="ECO:0000256" key="4">
    <source>
        <dbReference type="ARBA" id="ARBA00023273"/>
    </source>
</evidence>
<dbReference type="GO" id="GO:0005929">
    <property type="term" value="C:cilium"/>
    <property type="evidence" value="ECO:0007669"/>
    <property type="project" value="UniProtKB-SubCell"/>
</dbReference>
<dbReference type="GO" id="GO:0005794">
    <property type="term" value="C:Golgi apparatus"/>
    <property type="evidence" value="ECO:0007669"/>
    <property type="project" value="TreeGrafter"/>
</dbReference>
<evidence type="ECO:0000313" key="6">
    <source>
        <dbReference type="Proteomes" id="UP000887540"/>
    </source>
</evidence>
<organism evidence="6 7">
    <name type="scientific">Acrobeloides nanus</name>
    <dbReference type="NCBI Taxonomy" id="290746"/>
    <lineage>
        <taxon>Eukaryota</taxon>
        <taxon>Metazoa</taxon>
        <taxon>Ecdysozoa</taxon>
        <taxon>Nematoda</taxon>
        <taxon>Chromadorea</taxon>
        <taxon>Rhabditida</taxon>
        <taxon>Tylenchina</taxon>
        <taxon>Cephalobomorpha</taxon>
        <taxon>Cephaloboidea</taxon>
        <taxon>Cephalobidae</taxon>
        <taxon>Acrobeloides</taxon>
    </lineage>
</organism>
<comment type="subcellular location">
    <subcellularLocation>
        <location evidence="1">Cell projection</location>
        <location evidence="1">Cilium</location>
    </subcellularLocation>
</comment>
<proteinExistence type="inferred from homology"/>
<evidence type="ECO:0000256" key="3">
    <source>
        <dbReference type="ARBA" id="ARBA00023069"/>
    </source>
</evidence>
<dbReference type="AlphaFoldDB" id="A0A914CP53"/>
<feature type="coiled-coil region" evidence="5">
    <location>
        <begin position="223"/>
        <end position="292"/>
    </location>
</feature>
<comment type="similarity">
    <text evidence="2">Belongs to the IFT57 family.</text>
</comment>
<keyword evidence="5" id="KW-0175">Coiled coil</keyword>
<accession>A0A914CP53</accession>
<dbReference type="GO" id="GO:0005815">
    <property type="term" value="C:microtubule organizing center"/>
    <property type="evidence" value="ECO:0007669"/>
    <property type="project" value="TreeGrafter"/>
</dbReference>
<evidence type="ECO:0000256" key="2">
    <source>
        <dbReference type="ARBA" id="ARBA00009415"/>
    </source>
</evidence>
<keyword evidence="3" id="KW-0969">Cilium</keyword>
<dbReference type="PANTHER" id="PTHR16011:SF0">
    <property type="entry name" value="INTRAFLAGELLAR TRANSPORT PROTEIN 57 HOMOLOG"/>
    <property type="match status" value="1"/>
</dbReference>